<protein>
    <submittedName>
        <fullName evidence="1">Glycosyltransferase</fullName>
    </submittedName>
</protein>
<reference evidence="1 2" key="1">
    <citation type="submission" date="2018-04" db="EMBL/GenBank/DDBJ databases">
        <title>Marixanthomonas spongiae HN-E44 sp. nov., isolated from a marine sponge.</title>
        <authorList>
            <person name="Luo L."/>
            <person name="Zhuang L."/>
        </authorList>
    </citation>
    <scope>NUCLEOTIDE SEQUENCE [LARGE SCALE GENOMIC DNA]</scope>
    <source>
        <strain evidence="1 2">HN-E44</strain>
    </source>
</reference>
<dbReference type="OrthoDB" id="9807209at2"/>
<keyword evidence="1" id="KW-0808">Transferase</keyword>
<keyword evidence="2" id="KW-1185">Reference proteome</keyword>
<dbReference type="RefSeq" id="WP_116693390.1">
    <property type="nucleotide sequence ID" value="NZ_QEHR01000002.1"/>
</dbReference>
<evidence type="ECO:0000313" key="1">
    <source>
        <dbReference type="EMBL" id="PVW16372.1"/>
    </source>
</evidence>
<gene>
    <name evidence="1" type="ORF">DDV96_03690</name>
</gene>
<accession>A0A2U0I5J9</accession>
<dbReference type="Gene3D" id="3.40.50.2000">
    <property type="entry name" value="Glycogen Phosphorylase B"/>
    <property type="match status" value="1"/>
</dbReference>
<organism evidence="1 2">
    <name type="scientific">Marixanthomonas spongiae</name>
    <dbReference type="NCBI Taxonomy" id="2174845"/>
    <lineage>
        <taxon>Bacteria</taxon>
        <taxon>Pseudomonadati</taxon>
        <taxon>Bacteroidota</taxon>
        <taxon>Flavobacteriia</taxon>
        <taxon>Flavobacteriales</taxon>
        <taxon>Flavobacteriaceae</taxon>
        <taxon>Marixanthomonas</taxon>
    </lineage>
</organism>
<evidence type="ECO:0000313" key="2">
    <source>
        <dbReference type="Proteomes" id="UP000245962"/>
    </source>
</evidence>
<comment type="caution">
    <text evidence="1">The sequence shown here is derived from an EMBL/GenBank/DDBJ whole genome shotgun (WGS) entry which is preliminary data.</text>
</comment>
<dbReference type="Proteomes" id="UP000245962">
    <property type="component" value="Unassembled WGS sequence"/>
</dbReference>
<dbReference type="AlphaFoldDB" id="A0A2U0I5J9"/>
<dbReference type="EMBL" id="QEHR01000002">
    <property type="protein sequence ID" value="PVW16372.1"/>
    <property type="molecule type" value="Genomic_DNA"/>
</dbReference>
<dbReference type="Pfam" id="PF13692">
    <property type="entry name" value="Glyco_trans_1_4"/>
    <property type="match status" value="1"/>
</dbReference>
<proteinExistence type="predicted"/>
<name>A0A2U0I5J9_9FLAO</name>
<dbReference type="SUPFAM" id="SSF53756">
    <property type="entry name" value="UDP-Glycosyltransferase/glycogen phosphorylase"/>
    <property type="match status" value="1"/>
</dbReference>
<sequence>MAKKLLIIGHTFPEPNTTAAGSRMLQLIRLFQEDGYAVTFASTASQGENSADLKSLGITSETIQLNNSSFDEFLLKLNPTIVLFDRFITEEQFGWSVSETCPKAVKILDTEDLHFLRKARETAIKKDKPVEQANLFTETAKRELASMWRCDLSLIISETEMTLLQKTFSIPKDILFYLPFLLSPISEEESQNLPVFEEREHFITIGNLLHAPNVDSVKILKKEIWPQLKVKLPKAELHIFGAYAPQQIKELHNGKEGFLIKGWAADGHDVMQQARICLAPIRFGAGLKGKLFDAMQCGTPFVTTKIGAEGIYNFSEKINNDEANWSDFINTAITLYTDEKAWLENQNQGFETLVNRFDKTLFIKPFLERIETIKSNLLQHRNKHFFGQILQHHTAQSTKFMAKWIEEKNRKTKPQTSLLVPRPRVAEALAEAQAL</sequence>
<dbReference type="GO" id="GO:0016740">
    <property type="term" value="F:transferase activity"/>
    <property type="evidence" value="ECO:0007669"/>
    <property type="project" value="UniProtKB-KW"/>
</dbReference>